<evidence type="ECO:0000256" key="6">
    <source>
        <dbReference type="SAM" id="MobiDB-lite"/>
    </source>
</evidence>
<evidence type="ECO:0000256" key="7">
    <source>
        <dbReference type="SAM" id="Phobius"/>
    </source>
</evidence>
<dbReference type="Proteomes" id="UP000054314">
    <property type="component" value="Unassembled WGS sequence"/>
</dbReference>
<sequence length="268" mass="27661">AWLGGLVGLAVLLRGPGRALDQGRAVARFSGIAGGLVLVVAVTGVVLGWRVVGSAQALLTTTYGRLLLVKVALVLLVVAVAAWNRFALLPRLRAAGEPAARGRLRRTVLVEVVVLLAVVGVTGVLVGQHPRPLDGAPGGDVTVEDEEPQAEPPPRPAPRRDTEQLLEAPLGSGAVTVSVSPATRGMNVLEVRVLDADGEPTDGAGPPRLEWDLPGSDVEPPVATLVSLAPGVHAGRVHLLLPGTWEVQVLLPVEDGGEESVTLEVDVG</sequence>
<evidence type="ECO:0000256" key="2">
    <source>
        <dbReference type="ARBA" id="ARBA00022475"/>
    </source>
</evidence>
<evidence type="ECO:0000259" key="8">
    <source>
        <dbReference type="Pfam" id="PF05425"/>
    </source>
</evidence>
<keyword evidence="3 7" id="KW-0812">Transmembrane</keyword>
<comment type="subcellular location">
    <subcellularLocation>
        <location evidence="1">Cell membrane</location>
        <topology evidence="1">Multi-pass membrane protein</topology>
    </subcellularLocation>
</comment>
<evidence type="ECO:0000313" key="10">
    <source>
        <dbReference type="Proteomes" id="UP000054314"/>
    </source>
</evidence>
<feature type="domain" description="Copper resistance protein D" evidence="8">
    <location>
        <begin position="24"/>
        <end position="125"/>
    </location>
</feature>
<dbReference type="InterPro" id="IPR032694">
    <property type="entry name" value="CopC/D"/>
</dbReference>
<reference evidence="9 10" key="1">
    <citation type="submission" date="2013-08" db="EMBL/GenBank/DDBJ databases">
        <title>Genome sequencing of Cellulomonas bogoriensis 69B4.</title>
        <authorList>
            <person name="Chen F."/>
            <person name="Li Y."/>
            <person name="Wang G."/>
        </authorList>
    </citation>
    <scope>NUCLEOTIDE SEQUENCE [LARGE SCALE GENOMIC DNA]</scope>
    <source>
        <strain evidence="9 10">69B4</strain>
    </source>
</reference>
<dbReference type="PANTHER" id="PTHR34820:SF4">
    <property type="entry name" value="INNER MEMBRANE PROTEIN YEBZ"/>
    <property type="match status" value="1"/>
</dbReference>
<evidence type="ECO:0000256" key="4">
    <source>
        <dbReference type="ARBA" id="ARBA00022989"/>
    </source>
</evidence>
<feature type="region of interest" description="Disordered" evidence="6">
    <location>
        <begin position="130"/>
        <end position="160"/>
    </location>
</feature>
<dbReference type="AlphaFoldDB" id="A0A0A0BK77"/>
<evidence type="ECO:0000256" key="1">
    <source>
        <dbReference type="ARBA" id="ARBA00004651"/>
    </source>
</evidence>
<feature type="transmembrane region" description="Helical" evidence="7">
    <location>
        <begin position="29"/>
        <end position="52"/>
    </location>
</feature>
<evidence type="ECO:0000313" key="9">
    <source>
        <dbReference type="EMBL" id="KGM08391.1"/>
    </source>
</evidence>
<gene>
    <name evidence="9" type="ORF">N869_09500</name>
</gene>
<dbReference type="EMBL" id="AXCZ01000355">
    <property type="protein sequence ID" value="KGM08391.1"/>
    <property type="molecule type" value="Genomic_DNA"/>
</dbReference>
<keyword evidence="2" id="KW-1003">Cell membrane</keyword>
<dbReference type="GO" id="GO:0006825">
    <property type="term" value="P:copper ion transport"/>
    <property type="evidence" value="ECO:0007669"/>
    <property type="project" value="InterPro"/>
</dbReference>
<keyword evidence="4 7" id="KW-1133">Transmembrane helix</keyword>
<protein>
    <recommendedName>
        <fullName evidence="8">Copper resistance protein D domain-containing protein</fullName>
    </recommendedName>
</protein>
<feature type="transmembrane region" description="Helical" evidence="7">
    <location>
        <begin position="108"/>
        <end position="127"/>
    </location>
</feature>
<dbReference type="GO" id="GO:0005886">
    <property type="term" value="C:plasma membrane"/>
    <property type="evidence" value="ECO:0007669"/>
    <property type="project" value="UniProtKB-SubCell"/>
</dbReference>
<feature type="non-terminal residue" evidence="9">
    <location>
        <position position="1"/>
    </location>
</feature>
<keyword evidence="5 7" id="KW-0472">Membrane</keyword>
<dbReference type="Pfam" id="PF05425">
    <property type="entry name" value="CopD"/>
    <property type="match status" value="1"/>
</dbReference>
<dbReference type="RefSeq" id="WP_035063124.1">
    <property type="nucleotide sequence ID" value="NZ_AXCZ01000355.1"/>
</dbReference>
<evidence type="ECO:0000256" key="3">
    <source>
        <dbReference type="ARBA" id="ARBA00022692"/>
    </source>
</evidence>
<name>A0A0A0BK77_9CELL</name>
<organism evidence="9 10">
    <name type="scientific">Cellulomonas bogoriensis 69B4 = DSM 16987</name>
    <dbReference type="NCBI Taxonomy" id="1386082"/>
    <lineage>
        <taxon>Bacteria</taxon>
        <taxon>Bacillati</taxon>
        <taxon>Actinomycetota</taxon>
        <taxon>Actinomycetes</taxon>
        <taxon>Micrococcales</taxon>
        <taxon>Cellulomonadaceae</taxon>
        <taxon>Cellulomonas</taxon>
    </lineage>
</organism>
<proteinExistence type="predicted"/>
<accession>A0A0A0BK77</accession>
<dbReference type="PANTHER" id="PTHR34820">
    <property type="entry name" value="INNER MEMBRANE PROTEIN YEBZ"/>
    <property type="match status" value="1"/>
</dbReference>
<dbReference type="InterPro" id="IPR008457">
    <property type="entry name" value="Cu-R_CopD_dom"/>
</dbReference>
<comment type="caution">
    <text evidence="9">The sequence shown here is derived from an EMBL/GenBank/DDBJ whole genome shotgun (WGS) entry which is preliminary data.</text>
</comment>
<keyword evidence="10" id="KW-1185">Reference proteome</keyword>
<evidence type="ECO:0000256" key="5">
    <source>
        <dbReference type="ARBA" id="ARBA00023136"/>
    </source>
</evidence>
<feature type="transmembrane region" description="Helical" evidence="7">
    <location>
        <begin position="64"/>
        <end position="88"/>
    </location>
</feature>